<gene>
    <name evidence="2" type="ORF">COW99_02210</name>
</gene>
<keyword evidence="1" id="KW-0472">Membrane</keyword>
<keyword evidence="1" id="KW-0812">Transmembrane</keyword>
<dbReference type="Proteomes" id="UP000231246">
    <property type="component" value="Unassembled WGS sequence"/>
</dbReference>
<sequence>MTNKNTLSKIIPIVFIVLLAGLSVLWIKYQNTMKELETITKSLLIKKSENVKLKSDINATKYCLSLIESGSTDFTVERCKLMLGE</sequence>
<proteinExistence type="predicted"/>
<feature type="transmembrane region" description="Helical" evidence="1">
    <location>
        <begin position="6"/>
        <end position="27"/>
    </location>
</feature>
<organism evidence="2 3">
    <name type="scientific">Candidatus Roizmanbacteria bacterium CG22_combo_CG10-13_8_21_14_all_38_20</name>
    <dbReference type="NCBI Taxonomy" id="1974862"/>
    <lineage>
        <taxon>Bacteria</taxon>
        <taxon>Candidatus Roizmaniibacteriota</taxon>
    </lineage>
</organism>
<protein>
    <submittedName>
        <fullName evidence="2">Uncharacterized protein</fullName>
    </submittedName>
</protein>
<evidence type="ECO:0000313" key="3">
    <source>
        <dbReference type="Proteomes" id="UP000231246"/>
    </source>
</evidence>
<name>A0A2H0BVV9_9BACT</name>
<dbReference type="AlphaFoldDB" id="A0A2H0BVV9"/>
<evidence type="ECO:0000313" key="2">
    <source>
        <dbReference type="EMBL" id="PIP61817.1"/>
    </source>
</evidence>
<reference evidence="2 3" key="1">
    <citation type="submission" date="2017-09" db="EMBL/GenBank/DDBJ databases">
        <title>Depth-based differentiation of microbial function through sediment-hosted aquifers and enrichment of novel symbionts in the deep terrestrial subsurface.</title>
        <authorList>
            <person name="Probst A.J."/>
            <person name="Ladd B."/>
            <person name="Jarett J.K."/>
            <person name="Geller-Mcgrath D.E."/>
            <person name="Sieber C.M."/>
            <person name="Emerson J.B."/>
            <person name="Anantharaman K."/>
            <person name="Thomas B.C."/>
            <person name="Malmstrom R."/>
            <person name="Stieglmeier M."/>
            <person name="Klingl A."/>
            <person name="Woyke T."/>
            <person name="Ryan C.M."/>
            <person name="Banfield J.F."/>
        </authorList>
    </citation>
    <scope>NUCLEOTIDE SEQUENCE [LARGE SCALE GENOMIC DNA]</scope>
    <source>
        <strain evidence="2">CG22_combo_CG10-13_8_21_14_all_38_20</strain>
    </source>
</reference>
<dbReference type="EMBL" id="PCTA01000015">
    <property type="protein sequence ID" value="PIP61817.1"/>
    <property type="molecule type" value="Genomic_DNA"/>
</dbReference>
<comment type="caution">
    <text evidence="2">The sequence shown here is derived from an EMBL/GenBank/DDBJ whole genome shotgun (WGS) entry which is preliminary data.</text>
</comment>
<accession>A0A2H0BVV9</accession>
<evidence type="ECO:0000256" key="1">
    <source>
        <dbReference type="SAM" id="Phobius"/>
    </source>
</evidence>
<keyword evidence="1" id="KW-1133">Transmembrane helix</keyword>